<dbReference type="SUPFAM" id="SSF56645">
    <property type="entry name" value="Acyl-CoA dehydrogenase NM domain-like"/>
    <property type="match status" value="1"/>
</dbReference>
<protein>
    <recommendedName>
        <fullName evidence="3">Acyl-CoA dehydrogenase</fullName>
    </recommendedName>
</protein>
<dbReference type="Gene3D" id="1.10.540.10">
    <property type="entry name" value="Acyl-CoA dehydrogenase/oxidase, N-terminal domain"/>
    <property type="match status" value="1"/>
</dbReference>
<dbReference type="GO" id="GO:0016627">
    <property type="term" value="F:oxidoreductase activity, acting on the CH-CH group of donors"/>
    <property type="evidence" value="ECO:0007669"/>
    <property type="project" value="InterPro"/>
</dbReference>
<dbReference type="RefSeq" id="WP_116880458.1">
    <property type="nucleotide sequence ID" value="NZ_QURB01000003.1"/>
</dbReference>
<evidence type="ECO:0008006" key="3">
    <source>
        <dbReference type="Google" id="ProtNLM"/>
    </source>
</evidence>
<keyword evidence="2" id="KW-1185">Reference proteome</keyword>
<organism evidence="1 2">
    <name type="scientific">Brumimicrobium aurantiacum</name>
    <dbReference type="NCBI Taxonomy" id="1737063"/>
    <lineage>
        <taxon>Bacteria</taxon>
        <taxon>Pseudomonadati</taxon>
        <taxon>Bacteroidota</taxon>
        <taxon>Flavobacteriia</taxon>
        <taxon>Flavobacteriales</taxon>
        <taxon>Crocinitomicaceae</taxon>
        <taxon>Brumimicrobium</taxon>
    </lineage>
</organism>
<dbReference type="Proteomes" id="UP000257127">
    <property type="component" value="Unassembled WGS sequence"/>
</dbReference>
<sequence>MKDFTIEEYKQSFLNEDRLATCYAKKWFKMFVPKSYGGLQLSMENACRELIQISTLQGGLGWTVNLGAGANWFAGFFEDEIAKKLFANEKVVIAGSGFANGSWHNTDWGFSISGQWSKCTGANHATLFSLIAKNENKGDKVFVVPSHLVQLSEEKWPIMGMRNSSSYGIVLEDVSTPFGYDFEINKIKNHEDYGVFHIPFQYFARLCMSASYLGTVRCLINICQTELAKPQVISIINGDLLSRIEKAEQLLFEYARKVEKLSKENIKSELDDLKINSILSQNNLAIFDGVQQLFLAGGLPFIEEDKLVHWAYRDVLTAVQHHMVKS</sequence>
<comment type="caution">
    <text evidence="1">The sequence shown here is derived from an EMBL/GenBank/DDBJ whole genome shotgun (WGS) entry which is preliminary data.</text>
</comment>
<dbReference type="AlphaFoldDB" id="A0A3E1EYR1"/>
<evidence type="ECO:0000313" key="2">
    <source>
        <dbReference type="Proteomes" id="UP000257127"/>
    </source>
</evidence>
<accession>A0A3E1EYR1</accession>
<name>A0A3E1EYR1_9FLAO</name>
<evidence type="ECO:0000313" key="1">
    <source>
        <dbReference type="EMBL" id="RFC54623.1"/>
    </source>
</evidence>
<dbReference type="OrthoDB" id="1170793at2"/>
<gene>
    <name evidence="1" type="ORF">DXU93_06445</name>
</gene>
<dbReference type="EMBL" id="QURB01000003">
    <property type="protein sequence ID" value="RFC54623.1"/>
    <property type="molecule type" value="Genomic_DNA"/>
</dbReference>
<dbReference type="InterPro" id="IPR009100">
    <property type="entry name" value="AcylCoA_DH/oxidase_NM_dom_sf"/>
</dbReference>
<proteinExistence type="predicted"/>
<dbReference type="Gene3D" id="2.40.110.10">
    <property type="entry name" value="Butyryl-CoA Dehydrogenase, subunit A, domain 2"/>
    <property type="match status" value="1"/>
</dbReference>
<dbReference type="InterPro" id="IPR037069">
    <property type="entry name" value="AcylCoA_DH/ox_N_sf"/>
</dbReference>
<dbReference type="GO" id="GO:0050660">
    <property type="term" value="F:flavin adenine dinucleotide binding"/>
    <property type="evidence" value="ECO:0007669"/>
    <property type="project" value="InterPro"/>
</dbReference>
<dbReference type="InterPro" id="IPR046373">
    <property type="entry name" value="Acyl-CoA_Oxase/DH_mid-dom_sf"/>
</dbReference>
<reference evidence="1 2" key="1">
    <citation type="submission" date="2018-08" db="EMBL/GenBank/DDBJ databases">
        <title>The draft genome squence of Brumimicrobium sp. N62.</title>
        <authorList>
            <person name="Du Z.-J."/>
            <person name="Luo H.-R."/>
        </authorList>
    </citation>
    <scope>NUCLEOTIDE SEQUENCE [LARGE SCALE GENOMIC DNA]</scope>
    <source>
        <strain evidence="1 2">N62</strain>
    </source>
</reference>